<evidence type="ECO:0000313" key="2">
    <source>
        <dbReference type="Proteomes" id="UP000828941"/>
    </source>
</evidence>
<accession>A0ACB9KJ37</accession>
<evidence type="ECO:0000313" key="1">
    <source>
        <dbReference type="EMBL" id="KAI4297161.1"/>
    </source>
</evidence>
<reference evidence="1 2" key="1">
    <citation type="journal article" date="2022" name="DNA Res.">
        <title>Chromosomal-level genome assembly of the orchid tree Bauhinia variegata (Leguminosae; Cercidoideae) supports the allotetraploid origin hypothesis of Bauhinia.</title>
        <authorList>
            <person name="Zhong Y."/>
            <person name="Chen Y."/>
            <person name="Zheng D."/>
            <person name="Pang J."/>
            <person name="Liu Y."/>
            <person name="Luo S."/>
            <person name="Meng S."/>
            <person name="Qian L."/>
            <person name="Wei D."/>
            <person name="Dai S."/>
            <person name="Zhou R."/>
        </authorList>
    </citation>
    <scope>NUCLEOTIDE SEQUENCE [LARGE SCALE GENOMIC DNA]</scope>
    <source>
        <strain evidence="1">BV-YZ2020</strain>
    </source>
</reference>
<organism evidence="1 2">
    <name type="scientific">Bauhinia variegata</name>
    <name type="common">Purple orchid tree</name>
    <name type="synonym">Phanera variegata</name>
    <dbReference type="NCBI Taxonomy" id="167791"/>
    <lineage>
        <taxon>Eukaryota</taxon>
        <taxon>Viridiplantae</taxon>
        <taxon>Streptophyta</taxon>
        <taxon>Embryophyta</taxon>
        <taxon>Tracheophyta</taxon>
        <taxon>Spermatophyta</taxon>
        <taxon>Magnoliopsida</taxon>
        <taxon>eudicotyledons</taxon>
        <taxon>Gunneridae</taxon>
        <taxon>Pentapetalae</taxon>
        <taxon>rosids</taxon>
        <taxon>fabids</taxon>
        <taxon>Fabales</taxon>
        <taxon>Fabaceae</taxon>
        <taxon>Cercidoideae</taxon>
        <taxon>Cercideae</taxon>
        <taxon>Bauhiniinae</taxon>
        <taxon>Bauhinia</taxon>
    </lineage>
</organism>
<comment type="caution">
    <text evidence="1">The sequence shown here is derived from an EMBL/GenBank/DDBJ whole genome shotgun (WGS) entry which is preliminary data.</text>
</comment>
<keyword evidence="2" id="KW-1185">Reference proteome</keyword>
<sequence length="384" mass="42883">MAQKFAVYYNIIMILWPIASLASAQVTNNLAKPGCNYTCGSFDIPYPFGMNDPNCYADKWFEIECGTINVDTKQPFLKFLDLMVSNISTLDSTIEVWNPVQRMNCSEDQPKGNVVDLRGSPFVYSQRNTFYAVGCNSLALLNANGAEIGGCVSICDNDEDANSETIDGCHGRYCCETSLPRYLSEFNTTFQVLGENGVNVRSGQCNYAMITTDFFGPQGTQYVTQLRAIFEWEITNSSVQLPQSSNCYPSNITSSDKNSSGLRCQCRSGFEGNPYISGGCTAIPDSSNKKSRAKWAIIGVFSSLGSILLLLGIWWLYKIVRKRMIEKRKEKNFKENGGLLLQQRLSSGEVNVEKTKLFSLKDLEKATDHFNLRSSRSKEKLKNL</sequence>
<proteinExistence type="predicted"/>
<gene>
    <name evidence="1" type="ORF">L6164_037062</name>
</gene>
<dbReference type="EMBL" id="CM039439">
    <property type="protein sequence ID" value="KAI4297161.1"/>
    <property type="molecule type" value="Genomic_DNA"/>
</dbReference>
<protein>
    <submittedName>
        <fullName evidence="1">Uncharacterized protein</fullName>
    </submittedName>
</protein>
<dbReference type="Proteomes" id="UP000828941">
    <property type="component" value="Chromosome 14"/>
</dbReference>
<name>A0ACB9KJ37_BAUVA</name>